<dbReference type="EnsemblPlants" id="PNT70124">
    <property type="protein sequence ID" value="PNT70124"/>
    <property type="gene ID" value="BRADI_2g06256v3"/>
</dbReference>
<gene>
    <name evidence="3" type="ORF">BRADI_2g06256v3</name>
</gene>
<dbReference type="PANTHER" id="PTHR44329:SF41">
    <property type="entry name" value="OS12G0163800 PROTEIN"/>
    <property type="match status" value="1"/>
</dbReference>
<protein>
    <recommendedName>
        <fullName evidence="2">Protein kinase domain-containing protein</fullName>
    </recommendedName>
</protein>
<sequence>MPILFDWLVHAQSHLSFAQLQVMNQQHYVGHAADVYSFAILLWELMTSKIPYDTINPIQAAVNVWQGTRPQLPENAHPRLLTLMQRCWEASPSKRPSFSDAITELEDIQAEAQGTTSGQRSPGEEKPRHGSWTPQLLLFDGLLTLEKVASHLRPGSVGTSWSRISQSCSHFSSRLWSHFFLHRAKQNYLHVGFCKFQFDVWIRMGFRCPSIKMVVDASVDYNVQLH</sequence>
<dbReference type="GO" id="GO:0004672">
    <property type="term" value="F:protein kinase activity"/>
    <property type="evidence" value="ECO:0007669"/>
    <property type="project" value="InterPro"/>
</dbReference>
<dbReference type="InterPro" id="IPR011009">
    <property type="entry name" value="Kinase-like_dom_sf"/>
</dbReference>
<dbReference type="InterPro" id="IPR001245">
    <property type="entry name" value="Ser-Thr/Tyr_kinase_cat_dom"/>
</dbReference>
<dbReference type="InterPro" id="IPR051681">
    <property type="entry name" value="Ser/Thr_Kinases-Pseudokinases"/>
</dbReference>
<feature type="domain" description="Protein kinase" evidence="2">
    <location>
        <begin position="1"/>
        <end position="108"/>
    </location>
</feature>
<evidence type="ECO:0000313" key="5">
    <source>
        <dbReference type="Proteomes" id="UP000008810"/>
    </source>
</evidence>
<dbReference type="PANTHER" id="PTHR44329">
    <property type="entry name" value="SERINE/THREONINE-PROTEIN KINASE TNNI3K-RELATED"/>
    <property type="match status" value="1"/>
</dbReference>
<evidence type="ECO:0000259" key="2">
    <source>
        <dbReference type="PROSITE" id="PS50011"/>
    </source>
</evidence>
<evidence type="ECO:0000313" key="3">
    <source>
        <dbReference type="EMBL" id="PNT70124.1"/>
    </source>
</evidence>
<dbReference type="InParanoid" id="A0A2K2D766"/>
<dbReference type="GO" id="GO:0005524">
    <property type="term" value="F:ATP binding"/>
    <property type="evidence" value="ECO:0007669"/>
    <property type="project" value="InterPro"/>
</dbReference>
<dbReference type="AlphaFoldDB" id="A0A2K2D766"/>
<dbReference type="PROSITE" id="PS50011">
    <property type="entry name" value="PROTEIN_KINASE_DOM"/>
    <property type="match status" value="1"/>
</dbReference>
<dbReference type="Pfam" id="PF07714">
    <property type="entry name" value="PK_Tyr_Ser-Thr"/>
    <property type="match status" value="1"/>
</dbReference>
<dbReference type="Gramene" id="PNT70124">
    <property type="protein sequence ID" value="PNT70124"/>
    <property type="gene ID" value="BRADI_2g06256v3"/>
</dbReference>
<dbReference type="InterPro" id="IPR000719">
    <property type="entry name" value="Prot_kinase_dom"/>
</dbReference>
<reference evidence="4" key="3">
    <citation type="submission" date="2018-08" db="UniProtKB">
        <authorList>
            <consortium name="EnsemblPlants"/>
        </authorList>
    </citation>
    <scope>IDENTIFICATION</scope>
    <source>
        <strain evidence="4">cv. Bd21</strain>
    </source>
</reference>
<dbReference type="Gene3D" id="1.10.510.10">
    <property type="entry name" value="Transferase(Phosphotransferase) domain 1"/>
    <property type="match status" value="1"/>
</dbReference>
<keyword evidence="5" id="KW-1185">Reference proteome</keyword>
<proteinExistence type="predicted"/>
<accession>A0A2K2D766</accession>
<reference evidence="3 4" key="1">
    <citation type="journal article" date="2010" name="Nature">
        <title>Genome sequencing and analysis of the model grass Brachypodium distachyon.</title>
        <authorList>
            <consortium name="International Brachypodium Initiative"/>
        </authorList>
    </citation>
    <scope>NUCLEOTIDE SEQUENCE [LARGE SCALE GENOMIC DNA]</scope>
    <source>
        <strain evidence="3 4">Bd21</strain>
    </source>
</reference>
<dbReference type="SUPFAM" id="SSF56112">
    <property type="entry name" value="Protein kinase-like (PK-like)"/>
    <property type="match status" value="1"/>
</dbReference>
<name>A0A2K2D766_BRADI</name>
<dbReference type="EMBL" id="CM000881">
    <property type="protein sequence ID" value="PNT70124.1"/>
    <property type="molecule type" value="Genomic_DNA"/>
</dbReference>
<evidence type="ECO:0000313" key="4">
    <source>
        <dbReference type="EnsemblPlants" id="PNT70124"/>
    </source>
</evidence>
<reference evidence="3" key="2">
    <citation type="submission" date="2017-06" db="EMBL/GenBank/DDBJ databases">
        <title>WGS assembly of Brachypodium distachyon.</title>
        <authorList>
            <consortium name="The International Brachypodium Initiative"/>
            <person name="Lucas S."/>
            <person name="Harmon-Smith M."/>
            <person name="Lail K."/>
            <person name="Tice H."/>
            <person name="Grimwood J."/>
            <person name="Bruce D."/>
            <person name="Barry K."/>
            <person name="Shu S."/>
            <person name="Lindquist E."/>
            <person name="Wang M."/>
            <person name="Pitluck S."/>
            <person name="Vogel J.P."/>
            <person name="Garvin D.F."/>
            <person name="Mockler T.C."/>
            <person name="Schmutz J."/>
            <person name="Rokhsar D."/>
            <person name="Bevan M.W."/>
        </authorList>
    </citation>
    <scope>NUCLEOTIDE SEQUENCE</scope>
    <source>
        <strain evidence="3">Bd21</strain>
    </source>
</reference>
<evidence type="ECO:0000256" key="1">
    <source>
        <dbReference type="SAM" id="MobiDB-lite"/>
    </source>
</evidence>
<organism evidence="3">
    <name type="scientific">Brachypodium distachyon</name>
    <name type="common">Purple false brome</name>
    <name type="synonym">Trachynia distachya</name>
    <dbReference type="NCBI Taxonomy" id="15368"/>
    <lineage>
        <taxon>Eukaryota</taxon>
        <taxon>Viridiplantae</taxon>
        <taxon>Streptophyta</taxon>
        <taxon>Embryophyta</taxon>
        <taxon>Tracheophyta</taxon>
        <taxon>Spermatophyta</taxon>
        <taxon>Magnoliopsida</taxon>
        <taxon>Liliopsida</taxon>
        <taxon>Poales</taxon>
        <taxon>Poaceae</taxon>
        <taxon>BOP clade</taxon>
        <taxon>Pooideae</taxon>
        <taxon>Stipodae</taxon>
        <taxon>Brachypodieae</taxon>
        <taxon>Brachypodium</taxon>
    </lineage>
</organism>
<dbReference type="OrthoDB" id="4062651at2759"/>
<feature type="region of interest" description="Disordered" evidence="1">
    <location>
        <begin position="111"/>
        <end position="131"/>
    </location>
</feature>
<dbReference type="Proteomes" id="UP000008810">
    <property type="component" value="Chromosome 2"/>
</dbReference>